<sequence>MSLCGSVVKYYIGIFSQPPSHFPILLSHVGFPISFFVSFCSVKLTLCRFSLLLLNSYFFCAFLDSSLIFLLHGVIDNTYCGVGRAYCKGQLTSYRNPRLKRGKTKLTWNTSEFTIFPRSNLRILWRPMLQGR</sequence>
<gene>
    <name evidence="2" type="ORF">ES332_A11G323300v1</name>
</gene>
<accession>A0A5D2NIR2</accession>
<evidence type="ECO:0000256" key="1">
    <source>
        <dbReference type="SAM" id="Phobius"/>
    </source>
</evidence>
<keyword evidence="3" id="KW-1185">Reference proteome</keyword>
<evidence type="ECO:0000313" key="3">
    <source>
        <dbReference type="Proteomes" id="UP000322667"/>
    </source>
</evidence>
<name>A0A5D2NIR2_GOSTO</name>
<evidence type="ECO:0000313" key="2">
    <source>
        <dbReference type="EMBL" id="TYI03243.1"/>
    </source>
</evidence>
<organism evidence="2 3">
    <name type="scientific">Gossypium tomentosum</name>
    <name type="common">Hawaiian cotton</name>
    <name type="synonym">Gossypium sandvicense</name>
    <dbReference type="NCBI Taxonomy" id="34277"/>
    <lineage>
        <taxon>Eukaryota</taxon>
        <taxon>Viridiplantae</taxon>
        <taxon>Streptophyta</taxon>
        <taxon>Embryophyta</taxon>
        <taxon>Tracheophyta</taxon>
        <taxon>Spermatophyta</taxon>
        <taxon>Magnoliopsida</taxon>
        <taxon>eudicotyledons</taxon>
        <taxon>Gunneridae</taxon>
        <taxon>Pentapetalae</taxon>
        <taxon>rosids</taxon>
        <taxon>malvids</taxon>
        <taxon>Malvales</taxon>
        <taxon>Malvaceae</taxon>
        <taxon>Malvoideae</taxon>
        <taxon>Gossypium</taxon>
    </lineage>
</organism>
<keyword evidence="1" id="KW-1133">Transmembrane helix</keyword>
<protein>
    <submittedName>
        <fullName evidence="2">Uncharacterized protein</fullName>
    </submittedName>
</protein>
<feature type="transmembrane region" description="Helical" evidence="1">
    <location>
        <begin position="20"/>
        <end position="40"/>
    </location>
</feature>
<feature type="transmembrane region" description="Helical" evidence="1">
    <location>
        <begin position="52"/>
        <end position="75"/>
    </location>
</feature>
<dbReference type="Proteomes" id="UP000322667">
    <property type="component" value="Chromosome A11"/>
</dbReference>
<keyword evidence="1" id="KW-0472">Membrane</keyword>
<keyword evidence="1" id="KW-0812">Transmembrane</keyword>
<reference evidence="2 3" key="1">
    <citation type="submission" date="2019-07" db="EMBL/GenBank/DDBJ databases">
        <title>WGS assembly of Gossypium tomentosum.</title>
        <authorList>
            <person name="Chen Z.J."/>
            <person name="Sreedasyam A."/>
            <person name="Ando A."/>
            <person name="Song Q."/>
            <person name="De L."/>
            <person name="Hulse-Kemp A."/>
            <person name="Ding M."/>
            <person name="Ye W."/>
            <person name="Kirkbride R."/>
            <person name="Jenkins J."/>
            <person name="Plott C."/>
            <person name="Lovell J."/>
            <person name="Lin Y.-M."/>
            <person name="Vaughn R."/>
            <person name="Liu B."/>
            <person name="Li W."/>
            <person name="Simpson S."/>
            <person name="Scheffler B."/>
            <person name="Saski C."/>
            <person name="Grover C."/>
            <person name="Hu G."/>
            <person name="Conover J."/>
            <person name="Carlson J."/>
            <person name="Shu S."/>
            <person name="Boston L."/>
            <person name="Williams M."/>
            <person name="Peterson D."/>
            <person name="Mcgee K."/>
            <person name="Jones D."/>
            <person name="Wendel J."/>
            <person name="Stelly D."/>
            <person name="Grimwood J."/>
            <person name="Schmutz J."/>
        </authorList>
    </citation>
    <scope>NUCLEOTIDE SEQUENCE [LARGE SCALE GENOMIC DNA]</scope>
    <source>
        <strain evidence="2">7179.01</strain>
    </source>
</reference>
<dbReference type="EMBL" id="CM017620">
    <property type="protein sequence ID" value="TYI03243.1"/>
    <property type="molecule type" value="Genomic_DNA"/>
</dbReference>
<proteinExistence type="predicted"/>
<dbReference type="AlphaFoldDB" id="A0A5D2NIR2"/>